<feature type="region of interest" description="Disordered" evidence="1">
    <location>
        <begin position="80"/>
        <end position="102"/>
    </location>
</feature>
<gene>
    <name evidence="2" type="ORF">H257_08921</name>
</gene>
<dbReference type="RefSeq" id="XP_009833310.1">
    <property type="nucleotide sequence ID" value="XM_009835008.1"/>
</dbReference>
<sequence>MCDVGVAASTHDDAALGTSHLVAPFEPRKPFPALVALGRPQRRGITVVVGKQQRGALVEPHLVHVPPEVAKRGLNAFDRFRGRGSRQQPPHDPRHVVSTIFR</sequence>
<name>W4GD55_APHAT</name>
<dbReference type="GeneID" id="20810917"/>
<accession>W4GD55</accession>
<evidence type="ECO:0000256" key="1">
    <source>
        <dbReference type="SAM" id="MobiDB-lite"/>
    </source>
</evidence>
<dbReference type="VEuPathDB" id="FungiDB:H257_08921"/>
<proteinExistence type="predicted"/>
<dbReference type="AlphaFoldDB" id="W4GD55"/>
<protein>
    <submittedName>
        <fullName evidence="2">Uncharacterized protein</fullName>
    </submittedName>
</protein>
<dbReference type="EMBL" id="KI913134">
    <property type="protein sequence ID" value="ETV77004.1"/>
    <property type="molecule type" value="Genomic_DNA"/>
</dbReference>
<evidence type="ECO:0000313" key="2">
    <source>
        <dbReference type="EMBL" id="ETV77004.1"/>
    </source>
</evidence>
<reference evidence="2" key="1">
    <citation type="submission" date="2013-12" db="EMBL/GenBank/DDBJ databases">
        <title>The Genome Sequence of Aphanomyces astaci APO3.</title>
        <authorList>
            <consortium name="The Broad Institute Genomics Platform"/>
            <person name="Russ C."/>
            <person name="Tyler B."/>
            <person name="van West P."/>
            <person name="Dieguez-Uribeondo J."/>
            <person name="Young S.K."/>
            <person name="Zeng Q."/>
            <person name="Gargeya S."/>
            <person name="Fitzgerald M."/>
            <person name="Abouelleil A."/>
            <person name="Alvarado L."/>
            <person name="Chapman S.B."/>
            <person name="Gainer-Dewar J."/>
            <person name="Goldberg J."/>
            <person name="Griggs A."/>
            <person name="Gujja S."/>
            <person name="Hansen M."/>
            <person name="Howarth C."/>
            <person name="Imamovic A."/>
            <person name="Ireland A."/>
            <person name="Larimer J."/>
            <person name="McCowan C."/>
            <person name="Murphy C."/>
            <person name="Pearson M."/>
            <person name="Poon T.W."/>
            <person name="Priest M."/>
            <person name="Roberts A."/>
            <person name="Saif S."/>
            <person name="Shea T."/>
            <person name="Sykes S."/>
            <person name="Wortman J."/>
            <person name="Nusbaum C."/>
            <person name="Birren B."/>
        </authorList>
    </citation>
    <scope>NUCLEOTIDE SEQUENCE [LARGE SCALE GENOMIC DNA]</scope>
    <source>
        <strain evidence="2">APO3</strain>
    </source>
</reference>
<organism evidence="2">
    <name type="scientific">Aphanomyces astaci</name>
    <name type="common">Crayfish plague agent</name>
    <dbReference type="NCBI Taxonomy" id="112090"/>
    <lineage>
        <taxon>Eukaryota</taxon>
        <taxon>Sar</taxon>
        <taxon>Stramenopiles</taxon>
        <taxon>Oomycota</taxon>
        <taxon>Saprolegniomycetes</taxon>
        <taxon>Saprolegniales</taxon>
        <taxon>Verrucalvaceae</taxon>
        <taxon>Aphanomyces</taxon>
    </lineage>
</organism>